<dbReference type="InterPro" id="IPR038770">
    <property type="entry name" value="Na+/solute_symporter_sf"/>
</dbReference>
<dbReference type="PANTHER" id="PTHR18640:SF10">
    <property type="entry name" value="SODIUM_METABOLITE COTRANSPORTER BASS4, CHLOROPLASTIC-RELATED"/>
    <property type="match status" value="1"/>
</dbReference>
<feature type="transmembrane region" description="Helical" evidence="2">
    <location>
        <begin position="136"/>
        <end position="157"/>
    </location>
</feature>
<keyword evidence="2" id="KW-1133">Transmembrane helix</keyword>
<organism evidence="3">
    <name type="scientific">Dunaliella tertiolecta</name>
    <name type="common">Green alga</name>
    <dbReference type="NCBI Taxonomy" id="3047"/>
    <lineage>
        <taxon>Eukaryota</taxon>
        <taxon>Viridiplantae</taxon>
        <taxon>Chlorophyta</taxon>
        <taxon>core chlorophytes</taxon>
        <taxon>Chlorophyceae</taxon>
        <taxon>CS clade</taxon>
        <taxon>Chlamydomonadales</taxon>
        <taxon>Dunaliellaceae</taxon>
        <taxon>Dunaliella</taxon>
    </lineage>
</organism>
<evidence type="ECO:0000313" key="3">
    <source>
        <dbReference type="EMBL" id="CAE0507102.1"/>
    </source>
</evidence>
<reference evidence="3" key="1">
    <citation type="submission" date="2021-01" db="EMBL/GenBank/DDBJ databases">
        <authorList>
            <person name="Corre E."/>
            <person name="Pelletier E."/>
            <person name="Niang G."/>
            <person name="Scheremetjew M."/>
            <person name="Finn R."/>
            <person name="Kale V."/>
            <person name="Holt S."/>
            <person name="Cochrane G."/>
            <person name="Meng A."/>
            <person name="Brown T."/>
            <person name="Cohen L."/>
        </authorList>
    </citation>
    <scope>NUCLEOTIDE SEQUENCE</scope>
    <source>
        <strain evidence="3">CCMP1320</strain>
    </source>
</reference>
<evidence type="ECO:0000256" key="1">
    <source>
        <dbReference type="SAM" id="MobiDB-lite"/>
    </source>
</evidence>
<dbReference type="Pfam" id="PF13593">
    <property type="entry name" value="SBF_like"/>
    <property type="match status" value="1"/>
</dbReference>
<dbReference type="EMBL" id="HBIP01036564">
    <property type="protein sequence ID" value="CAE0507102.1"/>
    <property type="molecule type" value="Transcribed_RNA"/>
</dbReference>
<dbReference type="InterPro" id="IPR016833">
    <property type="entry name" value="Put_Na-Bile_cotransptr"/>
</dbReference>
<feature type="transmembrane region" description="Helical" evidence="2">
    <location>
        <begin position="199"/>
        <end position="227"/>
    </location>
</feature>
<protein>
    <submittedName>
        <fullName evidence="3">Uncharacterized protein</fullName>
    </submittedName>
</protein>
<keyword evidence="2" id="KW-0812">Transmembrane</keyword>
<dbReference type="AlphaFoldDB" id="A0A7S3RA33"/>
<name>A0A7S3RA33_DUNTE</name>
<dbReference type="Gene3D" id="1.20.1530.20">
    <property type="match status" value="1"/>
</dbReference>
<feature type="region of interest" description="Disordered" evidence="1">
    <location>
        <begin position="41"/>
        <end position="62"/>
    </location>
</feature>
<gene>
    <name evidence="3" type="ORF">DTER00134_LOCUS22178</name>
</gene>
<feature type="transmembrane region" description="Helical" evidence="2">
    <location>
        <begin position="247"/>
        <end position="268"/>
    </location>
</feature>
<dbReference type="PANTHER" id="PTHR18640">
    <property type="entry name" value="SOLUTE CARRIER FAMILY 10 MEMBER 7"/>
    <property type="match status" value="1"/>
</dbReference>
<sequence length="432" mass="44793">MLQIRQTVPLSRACSVHSFHQHRLSAQWGILSRKNCTGKETKQRTHVLSQGQHHDHAGGPTNMQSPAKAVLSVLRAIDKQILPFALISFILLGVIRPQEGLRAYELGLSNLITIAIFVISGLQLKRGDALAAAKSTGCVTFGLVSILLLTPLLAYVLLRLPLPDHSLPIALGAAVFCCMPTTLSSGISMTAAVGGNTALAILLTLASNILGVFTMPLVLPVLLGSAVGGSSSSGLQPGPLLAQLTKVVLLPTLLGAAARAFVPGVAAAVDGNRRVVVYLSAICLACVPWMQVSRSVCQGLAITAADLCLAVCLGSTCHVAFLAFNALCVRVLSLGGQDRLEAARLRQALVLQASQKTLPVAVAVISSMTPSLPSDAACAAAQTGGMLASPGAAGLAAIAAVTCHLTQIIIDSFLVPVWTKDLQSLKVQQATN</sequence>
<evidence type="ECO:0000256" key="2">
    <source>
        <dbReference type="SAM" id="Phobius"/>
    </source>
</evidence>
<feature type="transmembrane region" description="Helical" evidence="2">
    <location>
        <begin position="169"/>
        <end position="187"/>
    </location>
</feature>
<dbReference type="GO" id="GO:0009941">
    <property type="term" value="C:chloroplast envelope"/>
    <property type="evidence" value="ECO:0007669"/>
    <property type="project" value="TreeGrafter"/>
</dbReference>
<accession>A0A7S3RA33</accession>
<keyword evidence="2" id="KW-0472">Membrane</keyword>
<feature type="transmembrane region" description="Helical" evidence="2">
    <location>
        <begin position="103"/>
        <end position="124"/>
    </location>
</feature>
<feature type="transmembrane region" description="Helical" evidence="2">
    <location>
        <begin position="81"/>
        <end position="97"/>
    </location>
</feature>
<feature type="transmembrane region" description="Helical" evidence="2">
    <location>
        <begin position="275"/>
        <end position="292"/>
    </location>
</feature>
<proteinExistence type="predicted"/>
<feature type="transmembrane region" description="Helical" evidence="2">
    <location>
        <begin position="304"/>
        <end position="329"/>
    </location>
</feature>